<dbReference type="AlphaFoldDB" id="A0A078AG87"/>
<sequence>MKQMELITLDRVVNIKQTDAIEHLCYLCNAIAIDPRRCCNSNPDSSKCEALYCFCCLRQYLQSKPFCPKCRQPTMKDQFKRPAFEFWKFHQTGIMVQCQFQNDVPKEEKEKYFVIDCSVYNLENIFEHQMKCQLRLVDCQICFKKIPSYKSGPEHQKKDCLMKIRENNSDVQAREGLCLKCYQPLSSEHNCVKSLMERVSVLKSTVLQQNLTIQDQIIGMSETQQKYYEVFYNRESEKQIFKNVQANLSDFRDFLEDLKVIMRDQIKQESLIVQKRSNESGHVNSNQGASNQELDIYSRLQNAVSFIPMKKQQANTNQN</sequence>
<dbReference type="InParanoid" id="A0A078AG87"/>
<proteinExistence type="predicted"/>
<evidence type="ECO:0000313" key="1">
    <source>
        <dbReference type="EMBL" id="CDW80846.1"/>
    </source>
</evidence>
<protein>
    <recommendedName>
        <fullName evidence="3">RING-type domain-containing protein</fullName>
    </recommendedName>
</protein>
<evidence type="ECO:0000313" key="2">
    <source>
        <dbReference type="Proteomes" id="UP000039865"/>
    </source>
</evidence>
<keyword evidence="2" id="KW-1185">Reference proteome</keyword>
<organism evidence="1 2">
    <name type="scientific">Stylonychia lemnae</name>
    <name type="common">Ciliate</name>
    <dbReference type="NCBI Taxonomy" id="5949"/>
    <lineage>
        <taxon>Eukaryota</taxon>
        <taxon>Sar</taxon>
        <taxon>Alveolata</taxon>
        <taxon>Ciliophora</taxon>
        <taxon>Intramacronucleata</taxon>
        <taxon>Spirotrichea</taxon>
        <taxon>Stichotrichia</taxon>
        <taxon>Sporadotrichida</taxon>
        <taxon>Oxytrichidae</taxon>
        <taxon>Stylonychinae</taxon>
        <taxon>Stylonychia</taxon>
    </lineage>
</organism>
<accession>A0A078AG87</accession>
<gene>
    <name evidence="1" type="primary">Contig3610.g3850</name>
    <name evidence="1" type="ORF">STYLEM_9850</name>
</gene>
<reference evidence="1 2" key="1">
    <citation type="submission" date="2014-06" db="EMBL/GenBank/DDBJ databases">
        <authorList>
            <person name="Swart Estienne"/>
        </authorList>
    </citation>
    <scope>NUCLEOTIDE SEQUENCE [LARGE SCALE GENOMIC DNA]</scope>
    <source>
        <strain evidence="1 2">130c</strain>
    </source>
</reference>
<dbReference type="OrthoDB" id="295927at2759"/>
<dbReference type="SUPFAM" id="SSF57850">
    <property type="entry name" value="RING/U-box"/>
    <property type="match status" value="1"/>
</dbReference>
<name>A0A078AG87_STYLE</name>
<dbReference type="Proteomes" id="UP000039865">
    <property type="component" value="Unassembled WGS sequence"/>
</dbReference>
<dbReference type="EMBL" id="CCKQ01009365">
    <property type="protein sequence ID" value="CDW80846.1"/>
    <property type="molecule type" value="Genomic_DNA"/>
</dbReference>
<evidence type="ECO:0008006" key="3">
    <source>
        <dbReference type="Google" id="ProtNLM"/>
    </source>
</evidence>